<keyword evidence="12" id="KW-0675">Receptor</keyword>
<evidence type="ECO:0000256" key="10">
    <source>
        <dbReference type="SAM" id="SignalP"/>
    </source>
</evidence>
<comment type="subcellular location">
    <subcellularLocation>
        <location evidence="1 8">Cell outer membrane</location>
        <topology evidence="1 8">Multi-pass membrane protein</topology>
    </subcellularLocation>
</comment>
<protein>
    <submittedName>
        <fullName evidence="12">Colicin I receptor</fullName>
    </submittedName>
</protein>
<dbReference type="EMBL" id="SJPO01000010">
    <property type="protein sequence ID" value="TWT73599.1"/>
    <property type="molecule type" value="Genomic_DNA"/>
</dbReference>
<evidence type="ECO:0000256" key="6">
    <source>
        <dbReference type="ARBA" id="ARBA00023136"/>
    </source>
</evidence>
<name>A0A5C5YF96_9BACT</name>
<feature type="signal peptide" evidence="10">
    <location>
        <begin position="1"/>
        <end position="26"/>
    </location>
</feature>
<dbReference type="InterPro" id="IPR012910">
    <property type="entry name" value="Plug_dom"/>
</dbReference>
<accession>A0A5C5YF96</accession>
<gene>
    <name evidence="12" type="primary">cirA_3</name>
    <name evidence="12" type="ORF">Pla123a_39350</name>
</gene>
<dbReference type="Gene3D" id="2.170.130.10">
    <property type="entry name" value="TonB-dependent receptor, plug domain"/>
    <property type="match status" value="1"/>
</dbReference>
<organism evidence="12 13">
    <name type="scientific">Posidoniimonas polymericola</name>
    <dbReference type="NCBI Taxonomy" id="2528002"/>
    <lineage>
        <taxon>Bacteria</taxon>
        <taxon>Pseudomonadati</taxon>
        <taxon>Planctomycetota</taxon>
        <taxon>Planctomycetia</taxon>
        <taxon>Pirellulales</taxon>
        <taxon>Lacipirellulaceae</taxon>
        <taxon>Posidoniimonas</taxon>
    </lineage>
</organism>
<dbReference type="GO" id="GO:0015344">
    <property type="term" value="F:siderophore uptake transmembrane transporter activity"/>
    <property type="evidence" value="ECO:0007669"/>
    <property type="project" value="TreeGrafter"/>
</dbReference>
<feature type="compositionally biased region" description="Acidic residues" evidence="9">
    <location>
        <begin position="35"/>
        <end position="49"/>
    </location>
</feature>
<comment type="similarity">
    <text evidence="8">Belongs to the TonB-dependent receptor family.</text>
</comment>
<dbReference type="AlphaFoldDB" id="A0A5C5YF96"/>
<evidence type="ECO:0000256" key="7">
    <source>
        <dbReference type="ARBA" id="ARBA00023237"/>
    </source>
</evidence>
<dbReference type="PANTHER" id="PTHR30069:SF29">
    <property type="entry name" value="HEMOGLOBIN AND HEMOGLOBIN-HAPTOGLOBIN-BINDING PROTEIN 1-RELATED"/>
    <property type="match status" value="1"/>
</dbReference>
<evidence type="ECO:0000256" key="5">
    <source>
        <dbReference type="ARBA" id="ARBA00022729"/>
    </source>
</evidence>
<dbReference type="GO" id="GO:0044718">
    <property type="term" value="P:siderophore transmembrane transport"/>
    <property type="evidence" value="ECO:0007669"/>
    <property type="project" value="TreeGrafter"/>
</dbReference>
<keyword evidence="7 8" id="KW-0998">Cell outer membrane</keyword>
<keyword evidence="5 10" id="KW-0732">Signal</keyword>
<keyword evidence="2 8" id="KW-0813">Transport</keyword>
<dbReference type="Pfam" id="PF07715">
    <property type="entry name" value="Plug"/>
    <property type="match status" value="1"/>
</dbReference>
<dbReference type="Proteomes" id="UP000318478">
    <property type="component" value="Unassembled WGS sequence"/>
</dbReference>
<dbReference type="InterPro" id="IPR039426">
    <property type="entry name" value="TonB-dep_rcpt-like"/>
</dbReference>
<evidence type="ECO:0000256" key="3">
    <source>
        <dbReference type="ARBA" id="ARBA00022452"/>
    </source>
</evidence>
<dbReference type="InterPro" id="IPR037066">
    <property type="entry name" value="Plug_dom_sf"/>
</dbReference>
<feature type="domain" description="TonB-dependent receptor plug" evidence="11">
    <location>
        <begin position="93"/>
        <end position="202"/>
    </location>
</feature>
<evidence type="ECO:0000256" key="4">
    <source>
        <dbReference type="ARBA" id="ARBA00022692"/>
    </source>
</evidence>
<evidence type="ECO:0000256" key="9">
    <source>
        <dbReference type="SAM" id="MobiDB-lite"/>
    </source>
</evidence>
<dbReference type="InterPro" id="IPR036942">
    <property type="entry name" value="Beta-barrel_TonB_sf"/>
</dbReference>
<evidence type="ECO:0000313" key="12">
    <source>
        <dbReference type="EMBL" id="TWT73599.1"/>
    </source>
</evidence>
<keyword evidence="3 8" id="KW-1134">Transmembrane beta strand</keyword>
<dbReference type="Gene3D" id="2.40.170.20">
    <property type="entry name" value="TonB-dependent receptor, beta-barrel domain"/>
    <property type="match status" value="1"/>
</dbReference>
<comment type="caution">
    <text evidence="12">The sequence shown here is derived from an EMBL/GenBank/DDBJ whole genome shotgun (WGS) entry which is preliminary data.</text>
</comment>
<feature type="chain" id="PRO_5023115845" evidence="10">
    <location>
        <begin position="27"/>
        <end position="402"/>
    </location>
</feature>
<evidence type="ECO:0000259" key="11">
    <source>
        <dbReference type="Pfam" id="PF07715"/>
    </source>
</evidence>
<evidence type="ECO:0000313" key="13">
    <source>
        <dbReference type="Proteomes" id="UP000318478"/>
    </source>
</evidence>
<dbReference type="PANTHER" id="PTHR30069">
    <property type="entry name" value="TONB-DEPENDENT OUTER MEMBRANE RECEPTOR"/>
    <property type="match status" value="1"/>
</dbReference>
<sequence precursor="true">MTGQITRRCAAITLIGTLAAFSVASAAEPALQQPEDVEGIEPSPSDDDPLAGGEDLLNLDLDQLARADVKVTALGEVGLDTVVSTVSRTDTSVRQTPSAVYVLTQEMIHRSGARNVMEALRTVPGLHVARINANAWAISIRGFNGSFADKLLVQIDGRPIYNQFFSGVFWELQLIPLQDIERIEVIRGSGGAVWGANAVNGVINVVTKDSRDTTGVFAEGGGGNEHRSFSHARVGGQIGKNANYRVYGAQIDEDSGLVPLGDPADARRGTQVGFRLDWRPNCDDTITLQGDLADVTQGVGAPGNENSLGNILWRWNRQIDDDTDWSVQAYYDRLKVDYGPGSLLADVVWQNSTDLDAKLHKVLGAHEWVCGIGYRNYETFNASGPGQALDFEPDKDVFDSVS</sequence>
<keyword evidence="4 8" id="KW-0812">Transmembrane</keyword>
<evidence type="ECO:0000256" key="1">
    <source>
        <dbReference type="ARBA" id="ARBA00004571"/>
    </source>
</evidence>
<evidence type="ECO:0000256" key="8">
    <source>
        <dbReference type="PROSITE-ProRule" id="PRU01360"/>
    </source>
</evidence>
<keyword evidence="6 8" id="KW-0472">Membrane</keyword>
<evidence type="ECO:0000256" key="2">
    <source>
        <dbReference type="ARBA" id="ARBA00022448"/>
    </source>
</evidence>
<proteinExistence type="inferred from homology"/>
<reference evidence="12 13" key="1">
    <citation type="submission" date="2019-02" db="EMBL/GenBank/DDBJ databases">
        <title>Deep-cultivation of Planctomycetes and their phenomic and genomic characterization uncovers novel biology.</title>
        <authorList>
            <person name="Wiegand S."/>
            <person name="Jogler M."/>
            <person name="Boedeker C."/>
            <person name="Pinto D."/>
            <person name="Vollmers J."/>
            <person name="Rivas-Marin E."/>
            <person name="Kohn T."/>
            <person name="Peeters S.H."/>
            <person name="Heuer A."/>
            <person name="Rast P."/>
            <person name="Oberbeckmann S."/>
            <person name="Bunk B."/>
            <person name="Jeske O."/>
            <person name="Meyerdierks A."/>
            <person name="Storesund J.E."/>
            <person name="Kallscheuer N."/>
            <person name="Luecker S."/>
            <person name="Lage O.M."/>
            <person name="Pohl T."/>
            <person name="Merkel B.J."/>
            <person name="Hornburger P."/>
            <person name="Mueller R.-W."/>
            <person name="Bruemmer F."/>
            <person name="Labrenz M."/>
            <person name="Spormann A.M."/>
            <person name="Op Den Camp H."/>
            <person name="Overmann J."/>
            <person name="Amann R."/>
            <person name="Jetten M.S.M."/>
            <person name="Mascher T."/>
            <person name="Medema M.H."/>
            <person name="Devos D.P."/>
            <person name="Kaster A.-K."/>
            <person name="Ovreas L."/>
            <person name="Rohde M."/>
            <person name="Galperin M.Y."/>
            <person name="Jogler C."/>
        </authorList>
    </citation>
    <scope>NUCLEOTIDE SEQUENCE [LARGE SCALE GENOMIC DNA]</scope>
    <source>
        <strain evidence="12 13">Pla123a</strain>
    </source>
</reference>
<dbReference type="GO" id="GO:0009279">
    <property type="term" value="C:cell outer membrane"/>
    <property type="evidence" value="ECO:0007669"/>
    <property type="project" value="UniProtKB-SubCell"/>
</dbReference>
<dbReference type="PROSITE" id="PS52016">
    <property type="entry name" value="TONB_DEPENDENT_REC_3"/>
    <property type="match status" value="1"/>
</dbReference>
<dbReference type="SUPFAM" id="SSF56935">
    <property type="entry name" value="Porins"/>
    <property type="match status" value="1"/>
</dbReference>
<dbReference type="RefSeq" id="WP_197528121.1">
    <property type="nucleotide sequence ID" value="NZ_SJPO01000010.1"/>
</dbReference>
<feature type="region of interest" description="Disordered" evidence="9">
    <location>
        <begin position="32"/>
        <end position="52"/>
    </location>
</feature>
<keyword evidence="13" id="KW-1185">Reference proteome</keyword>